<gene>
    <name evidence="1" type="ORF">RHMOL_Rhmol12G0130800</name>
</gene>
<dbReference type="EMBL" id="CM046399">
    <property type="protein sequence ID" value="KAI8528181.1"/>
    <property type="molecule type" value="Genomic_DNA"/>
</dbReference>
<protein>
    <submittedName>
        <fullName evidence="1">Uncharacterized protein</fullName>
    </submittedName>
</protein>
<name>A0ACC0LI34_RHOML</name>
<comment type="caution">
    <text evidence="1">The sequence shown here is derived from an EMBL/GenBank/DDBJ whole genome shotgun (WGS) entry which is preliminary data.</text>
</comment>
<keyword evidence="2" id="KW-1185">Reference proteome</keyword>
<organism evidence="1 2">
    <name type="scientific">Rhododendron molle</name>
    <name type="common">Chinese azalea</name>
    <name type="synonym">Azalea mollis</name>
    <dbReference type="NCBI Taxonomy" id="49168"/>
    <lineage>
        <taxon>Eukaryota</taxon>
        <taxon>Viridiplantae</taxon>
        <taxon>Streptophyta</taxon>
        <taxon>Embryophyta</taxon>
        <taxon>Tracheophyta</taxon>
        <taxon>Spermatophyta</taxon>
        <taxon>Magnoliopsida</taxon>
        <taxon>eudicotyledons</taxon>
        <taxon>Gunneridae</taxon>
        <taxon>Pentapetalae</taxon>
        <taxon>asterids</taxon>
        <taxon>Ericales</taxon>
        <taxon>Ericaceae</taxon>
        <taxon>Ericoideae</taxon>
        <taxon>Rhodoreae</taxon>
        <taxon>Rhododendron</taxon>
    </lineage>
</organism>
<sequence>MLLVHLGDDQVTDALKLLHLVIELIRLSKLVADQLADQQPPQRSDDTNLIKKQYRHLALLLHLDKNKFPLAEAVIRLITKSFYDNKLSMCGKVNLVVSRSDGDRGQQKLTVRRISGNGEARDGEEEVASSNFWTVCPWPIWRWRESNNPFGWKGEKGKEMGVFSINGEKGEEMSNFSLCNSNQTLSGEKVSPAIKICKLRRRSFLRRRSPITGDELATLATSEQCRRSPHVRLPFLPQGIAPHPARFRNGVLRENGFSPSPSLSRLMALPNLGESQIPHPPLSSLSESHVPNEL</sequence>
<dbReference type="Proteomes" id="UP001062846">
    <property type="component" value="Chromosome 12"/>
</dbReference>
<proteinExistence type="predicted"/>
<reference evidence="1" key="1">
    <citation type="submission" date="2022-02" db="EMBL/GenBank/DDBJ databases">
        <title>Plant Genome Project.</title>
        <authorList>
            <person name="Zhang R.-G."/>
        </authorList>
    </citation>
    <scope>NUCLEOTIDE SEQUENCE</scope>
    <source>
        <strain evidence="1">AT1</strain>
    </source>
</reference>
<accession>A0ACC0LI34</accession>
<evidence type="ECO:0000313" key="1">
    <source>
        <dbReference type="EMBL" id="KAI8528181.1"/>
    </source>
</evidence>
<evidence type="ECO:0000313" key="2">
    <source>
        <dbReference type="Proteomes" id="UP001062846"/>
    </source>
</evidence>